<organism evidence="2 3">
    <name type="scientific">Stieleria maiorica</name>
    <dbReference type="NCBI Taxonomy" id="2795974"/>
    <lineage>
        <taxon>Bacteria</taxon>
        <taxon>Pseudomonadati</taxon>
        <taxon>Planctomycetota</taxon>
        <taxon>Planctomycetia</taxon>
        <taxon>Pirellulales</taxon>
        <taxon>Pirellulaceae</taxon>
        <taxon>Stieleria</taxon>
    </lineage>
</organism>
<dbReference type="Proteomes" id="UP000321353">
    <property type="component" value="Chromosome"/>
</dbReference>
<feature type="compositionally biased region" description="Acidic residues" evidence="1">
    <location>
        <begin position="412"/>
        <end position="436"/>
    </location>
</feature>
<dbReference type="EMBL" id="CP036264">
    <property type="protein sequence ID" value="QEF96780.1"/>
    <property type="molecule type" value="Genomic_DNA"/>
</dbReference>
<feature type="region of interest" description="Disordered" evidence="1">
    <location>
        <begin position="310"/>
        <end position="498"/>
    </location>
</feature>
<dbReference type="KEGG" id="smam:Mal15_08100"/>
<proteinExistence type="predicted"/>
<sequence length="810" mass="89198">MSPLELFRRNQKVTMTFLILLAMFAFVVLPTVSEYMRRSGPGMTDPVLAEFNGVSLTASRVNGFTQKHYATVQYLRKLAEETMRRGGTPKVPGFVYDQQSNQIQSVGINGSPSDDMSVRTMQFAAEAQKQGFELDDTSLAIWLEQFTDGTMSEREMFALLRRETNNQMGQYQLYDMLRKQLLSALYFRGASATVARGQFPLQSPLDHWNNFLKLNQKATVNAYGVLVNDYVDETDANPSESDVVTVYEAGKDRYPSDQSPEPGFRRRETASFEYLLGELQAFRDAEVAKLSEEEIKAEYERRKAGGAFQLPPDVVIEPEAPETPAAGETAAEAEMNEAKTPENTSEAAPTAATPPAEMKDEAASEPETPAEKASEEPADDDQEASAEAKAAEQKQVEEFSKELEEAGNLDVEATEETATEDAATEETPDDAPESDDQSSTGRDSSGVRLVAMQSDASTETADASTADEAETDAVEAEETAAEETTAEESTPEPRYRPFEEVRDQIAQTMVDAPAREARDAAIAKARNVMRKYSRARAIYGVGGDDATPAPERPNLKALADELGLTHRKIGPFDPVSLADEPIANSVEESTALTQRGVPFAAMMFGIEGQVIKQELFTPATSVDLETQRTYLSWKTDEKEAYTPELDEVRDEVVAAIRFTQARELAKQAAAAMAESANGGTDLDQLVPEDRKENYYKDLGPFSWLNMVGFGSFTIGNIPELDSIDEDFMKTVFNADGGEHVVAPNGPKRVFYVVKRTSLQPATSDLRAIFSQQSERIIAMFMSDGTAAKVQQGFFDSIDDETGFQQYQLPQ</sequence>
<gene>
    <name evidence="2" type="ORF">Mal15_08100</name>
</gene>
<evidence type="ECO:0000256" key="1">
    <source>
        <dbReference type="SAM" id="MobiDB-lite"/>
    </source>
</evidence>
<feature type="compositionally biased region" description="Acidic residues" evidence="1">
    <location>
        <begin position="465"/>
        <end position="490"/>
    </location>
</feature>
<evidence type="ECO:0008006" key="4">
    <source>
        <dbReference type="Google" id="ProtNLM"/>
    </source>
</evidence>
<dbReference type="RefSeq" id="WP_147866547.1">
    <property type="nucleotide sequence ID" value="NZ_CP036264.1"/>
</dbReference>
<evidence type="ECO:0000313" key="2">
    <source>
        <dbReference type="EMBL" id="QEF96780.1"/>
    </source>
</evidence>
<reference evidence="2 3" key="1">
    <citation type="submission" date="2019-02" db="EMBL/GenBank/DDBJ databases">
        <title>Planctomycetal bacteria perform biofilm scaping via a novel small molecule.</title>
        <authorList>
            <person name="Jeske O."/>
            <person name="Boedeker C."/>
            <person name="Wiegand S."/>
            <person name="Breitling P."/>
            <person name="Kallscheuer N."/>
            <person name="Jogler M."/>
            <person name="Rohde M."/>
            <person name="Petersen J."/>
            <person name="Medema M.H."/>
            <person name="Surup F."/>
            <person name="Jogler C."/>
        </authorList>
    </citation>
    <scope>NUCLEOTIDE SEQUENCE [LARGE SCALE GENOMIC DNA]</scope>
    <source>
        <strain evidence="2 3">Mal15</strain>
    </source>
</reference>
<feature type="compositionally biased region" description="Low complexity" evidence="1">
    <location>
        <begin position="322"/>
        <end position="333"/>
    </location>
</feature>
<evidence type="ECO:0000313" key="3">
    <source>
        <dbReference type="Proteomes" id="UP000321353"/>
    </source>
</evidence>
<name>A0A5B9M9Q4_9BACT</name>
<feature type="compositionally biased region" description="Basic and acidic residues" evidence="1">
    <location>
        <begin position="389"/>
        <end position="404"/>
    </location>
</feature>
<dbReference type="AlphaFoldDB" id="A0A5B9M9Q4"/>
<feature type="compositionally biased region" description="Low complexity" evidence="1">
    <location>
        <begin position="341"/>
        <end position="356"/>
    </location>
</feature>
<protein>
    <recommendedName>
        <fullName evidence="4">Periplasmic folding chaperone</fullName>
    </recommendedName>
</protein>
<feature type="compositionally biased region" description="Low complexity" evidence="1">
    <location>
        <begin position="454"/>
        <end position="464"/>
    </location>
</feature>
<keyword evidence="3" id="KW-1185">Reference proteome</keyword>
<accession>A0A5B9M9Q4</accession>